<protein>
    <submittedName>
        <fullName evidence="2">Uncharacterized protein</fullName>
    </submittedName>
</protein>
<comment type="caution">
    <text evidence="2">The sequence shown here is derived from an EMBL/GenBank/DDBJ whole genome shotgun (WGS) entry which is preliminary data.</text>
</comment>
<keyword evidence="1" id="KW-0812">Transmembrane</keyword>
<evidence type="ECO:0000313" key="3">
    <source>
        <dbReference type="Proteomes" id="UP000051530"/>
    </source>
</evidence>
<dbReference type="AlphaFoldDB" id="A0A0R0LYM1"/>
<dbReference type="VEuPathDB" id="MicrosporidiaDB:M153_2750001423"/>
<sequence>MNKNVRSNPADLIGEQNSVWLHTIFFTFKLIFLSITLFFIEKAILISMGLSLSSYCVSTYLYVCLALFNKNIFMMKIQIFISCIETFFILIVTIGEEKVRFLFIIYMIYNIFGIIFSITSVNRAKPEFEYYYFMNISAKAEEIGK</sequence>
<keyword evidence="1" id="KW-0472">Membrane</keyword>
<feature type="transmembrane region" description="Helical" evidence="1">
    <location>
        <begin position="46"/>
        <end position="68"/>
    </location>
</feature>
<keyword evidence="3" id="KW-1185">Reference proteome</keyword>
<evidence type="ECO:0000313" key="2">
    <source>
        <dbReference type="EMBL" id="KRH94393.1"/>
    </source>
</evidence>
<proteinExistence type="predicted"/>
<gene>
    <name evidence="2" type="ORF">M153_2750001423</name>
</gene>
<organism evidence="2 3">
    <name type="scientific">Pseudoloma neurophilia</name>
    <dbReference type="NCBI Taxonomy" id="146866"/>
    <lineage>
        <taxon>Eukaryota</taxon>
        <taxon>Fungi</taxon>
        <taxon>Fungi incertae sedis</taxon>
        <taxon>Microsporidia</taxon>
        <taxon>Pseudoloma</taxon>
    </lineage>
</organism>
<feature type="transmembrane region" description="Helical" evidence="1">
    <location>
        <begin position="20"/>
        <end position="40"/>
    </location>
</feature>
<feature type="transmembrane region" description="Helical" evidence="1">
    <location>
        <begin position="101"/>
        <end position="121"/>
    </location>
</feature>
<keyword evidence="1" id="KW-1133">Transmembrane helix</keyword>
<accession>A0A0R0LYM1</accession>
<feature type="transmembrane region" description="Helical" evidence="1">
    <location>
        <begin position="77"/>
        <end position="95"/>
    </location>
</feature>
<dbReference type="Proteomes" id="UP000051530">
    <property type="component" value="Unassembled WGS sequence"/>
</dbReference>
<dbReference type="EMBL" id="LGUB01000082">
    <property type="protein sequence ID" value="KRH94393.1"/>
    <property type="molecule type" value="Genomic_DNA"/>
</dbReference>
<name>A0A0R0LYM1_9MICR</name>
<reference evidence="2 3" key="1">
    <citation type="submission" date="2015-07" db="EMBL/GenBank/DDBJ databases">
        <title>The genome of Pseudoloma neurophilia, a relevant intracellular parasite of the zebrafish.</title>
        <authorList>
            <person name="Ndikumana S."/>
            <person name="Pelin A."/>
            <person name="Sanders J."/>
            <person name="Corradi N."/>
        </authorList>
    </citation>
    <scope>NUCLEOTIDE SEQUENCE [LARGE SCALE GENOMIC DNA]</scope>
    <source>
        <strain evidence="2 3">MK1</strain>
    </source>
</reference>
<evidence type="ECO:0000256" key="1">
    <source>
        <dbReference type="SAM" id="Phobius"/>
    </source>
</evidence>